<dbReference type="SUPFAM" id="SSF56935">
    <property type="entry name" value="Porins"/>
    <property type="match status" value="1"/>
</dbReference>
<evidence type="ECO:0000256" key="2">
    <source>
        <dbReference type="ARBA" id="ARBA00009810"/>
    </source>
</evidence>
<protein>
    <submittedName>
        <fullName evidence="22">Iron(III) dicitrate transport protein FecA</fullName>
    </submittedName>
</protein>
<evidence type="ECO:0000256" key="13">
    <source>
        <dbReference type="ARBA" id="ARBA00023237"/>
    </source>
</evidence>
<keyword evidence="6 14" id="KW-0812">Transmembrane</keyword>
<evidence type="ECO:0000256" key="14">
    <source>
        <dbReference type="PROSITE-ProRule" id="PRU01360"/>
    </source>
</evidence>
<comment type="subcellular location">
    <subcellularLocation>
        <location evidence="1 14">Cell outer membrane</location>
        <topology evidence="1 14">Multi-pass membrane protein</topology>
    </subcellularLocation>
</comment>
<dbReference type="PROSITE" id="PS00430">
    <property type="entry name" value="TONB_DEPENDENT_REC_1"/>
    <property type="match status" value="1"/>
</dbReference>
<gene>
    <name evidence="22" type="primary">fecA</name>
    <name evidence="22" type="ORF">NCTC10698_03781</name>
</gene>
<dbReference type="GO" id="GO:0038023">
    <property type="term" value="F:signaling receptor activity"/>
    <property type="evidence" value="ECO:0007669"/>
    <property type="project" value="InterPro"/>
</dbReference>
<dbReference type="PROSITE" id="PS01156">
    <property type="entry name" value="TONB_DEPENDENT_REC_2"/>
    <property type="match status" value="1"/>
</dbReference>
<keyword evidence="13 14" id="KW-0998">Cell outer membrane</keyword>
<dbReference type="CDD" id="cd01347">
    <property type="entry name" value="ligand_gated_channel"/>
    <property type="match status" value="1"/>
</dbReference>
<feature type="region of interest" description="Disordered" evidence="18">
    <location>
        <begin position="644"/>
        <end position="664"/>
    </location>
</feature>
<proteinExistence type="inferred from homology"/>
<dbReference type="InterPro" id="IPR010917">
    <property type="entry name" value="TonB_rcpt_CS"/>
</dbReference>
<comment type="similarity">
    <text evidence="2 14 17">Belongs to the TonB-dependent receptor family.</text>
</comment>
<evidence type="ECO:0000256" key="8">
    <source>
        <dbReference type="ARBA" id="ARBA00023004"/>
    </source>
</evidence>
<evidence type="ECO:0000256" key="9">
    <source>
        <dbReference type="ARBA" id="ARBA00023065"/>
    </source>
</evidence>
<dbReference type="PANTHER" id="PTHR30442">
    <property type="entry name" value="IRON III DICITRATE TRANSPORT PROTEIN FECA"/>
    <property type="match status" value="1"/>
</dbReference>
<evidence type="ECO:0000256" key="6">
    <source>
        <dbReference type="ARBA" id="ARBA00022692"/>
    </source>
</evidence>
<dbReference type="NCBIfam" id="TIGR01783">
    <property type="entry name" value="TonB-siderophor"/>
    <property type="match status" value="1"/>
</dbReference>
<evidence type="ECO:0000256" key="7">
    <source>
        <dbReference type="ARBA" id="ARBA00022729"/>
    </source>
</evidence>
<dbReference type="InterPro" id="IPR000531">
    <property type="entry name" value="Beta-barrel_TonB"/>
</dbReference>
<keyword evidence="9" id="KW-0406">Ion transport</keyword>
<dbReference type="RefSeq" id="WP_003077701.1">
    <property type="nucleotide sequence ID" value="NZ_BBJZ01000015.1"/>
</dbReference>
<dbReference type="InterPro" id="IPR010916">
    <property type="entry name" value="TonB_box_CS"/>
</dbReference>
<evidence type="ECO:0000256" key="18">
    <source>
        <dbReference type="SAM" id="MobiDB-lite"/>
    </source>
</evidence>
<dbReference type="GO" id="GO:0009279">
    <property type="term" value="C:cell outer membrane"/>
    <property type="evidence" value="ECO:0007669"/>
    <property type="project" value="UniProtKB-SubCell"/>
</dbReference>
<dbReference type="InterPro" id="IPR037066">
    <property type="entry name" value="Plug_dom_sf"/>
</dbReference>
<feature type="domain" description="TonB-dependent receptor-like beta-barrel" evidence="20">
    <location>
        <begin position="274"/>
        <end position="707"/>
    </location>
</feature>
<dbReference type="GO" id="GO:0015343">
    <property type="term" value="F:siderophore-iron transmembrane transporter activity"/>
    <property type="evidence" value="ECO:0007669"/>
    <property type="project" value="InterPro"/>
</dbReference>
<evidence type="ECO:0000256" key="10">
    <source>
        <dbReference type="ARBA" id="ARBA00023077"/>
    </source>
</evidence>
<accession>A0A8B4S6V4</accession>
<dbReference type="EMBL" id="UFXL01000001">
    <property type="protein sequence ID" value="SUY78852.1"/>
    <property type="molecule type" value="Genomic_DNA"/>
</dbReference>
<evidence type="ECO:0000256" key="1">
    <source>
        <dbReference type="ARBA" id="ARBA00004571"/>
    </source>
</evidence>
<dbReference type="GO" id="GO:0015891">
    <property type="term" value="P:siderophore transport"/>
    <property type="evidence" value="ECO:0007669"/>
    <property type="project" value="InterPro"/>
</dbReference>
<organism evidence="22 23">
    <name type="scientific">Comamonas testosteroni</name>
    <name type="common">Pseudomonas testosteroni</name>
    <dbReference type="NCBI Taxonomy" id="285"/>
    <lineage>
        <taxon>Bacteria</taxon>
        <taxon>Pseudomonadati</taxon>
        <taxon>Pseudomonadota</taxon>
        <taxon>Betaproteobacteria</taxon>
        <taxon>Burkholderiales</taxon>
        <taxon>Comamonadaceae</taxon>
        <taxon>Comamonas</taxon>
    </lineage>
</organism>
<dbReference type="Pfam" id="PF00593">
    <property type="entry name" value="TonB_dep_Rec_b-barrel"/>
    <property type="match status" value="1"/>
</dbReference>
<evidence type="ECO:0000256" key="17">
    <source>
        <dbReference type="RuleBase" id="RU003357"/>
    </source>
</evidence>
<dbReference type="Gene3D" id="2.40.170.20">
    <property type="entry name" value="TonB-dependent receptor, beta-barrel domain"/>
    <property type="match status" value="1"/>
</dbReference>
<dbReference type="Gene3D" id="2.170.130.10">
    <property type="entry name" value="TonB-dependent receptor, plug domain"/>
    <property type="match status" value="1"/>
</dbReference>
<dbReference type="PANTHER" id="PTHR30442:SF0">
    <property type="entry name" value="FE(3+) DICITRATE TRANSPORT PROTEIN FECA"/>
    <property type="match status" value="1"/>
</dbReference>
<dbReference type="Proteomes" id="UP000255070">
    <property type="component" value="Unassembled WGS sequence"/>
</dbReference>
<evidence type="ECO:0000256" key="19">
    <source>
        <dbReference type="SAM" id="SignalP"/>
    </source>
</evidence>
<evidence type="ECO:0000256" key="4">
    <source>
        <dbReference type="ARBA" id="ARBA00022452"/>
    </source>
</evidence>
<keyword evidence="8" id="KW-0408">Iron</keyword>
<feature type="chain" id="PRO_5032651257" evidence="19">
    <location>
        <begin position="35"/>
        <end position="740"/>
    </location>
</feature>
<evidence type="ECO:0000256" key="5">
    <source>
        <dbReference type="ARBA" id="ARBA00022496"/>
    </source>
</evidence>
<keyword evidence="5" id="KW-0410">Iron transport</keyword>
<keyword evidence="4 14" id="KW-1134">Transmembrane beta strand</keyword>
<name>A0A8B4S6V4_COMTE</name>
<evidence type="ECO:0000256" key="15">
    <source>
        <dbReference type="PROSITE-ProRule" id="PRU10143"/>
    </source>
</evidence>
<feature type="short sequence motif" description="TonB box" evidence="15">
    <location>
        <begin position="50"/>
        <end position="56"/>
    </location>
</feature>
<keyword evidence="23" id="KW-1185">Reference proteome</keyword>
<dbReference type="PROSITE" id="PS52016">
    <property type="entry name" value="TONB_DEPENDENT_REC_3"/>
    <property type="match status" value="1"/>
</dbReference>
<keyword evidence="3 14" id="KW-0813">Transport</keyword>
<evidence type="ECO:0000256" key="16">
    <source>
        <dbReference type="PROSITE-ProRule" id="PRU10144"/>
    </source>
</evidence>
<evidence type="ECO:0000256" key="3">
    <source>
        <dbReference type="ARBA" id="ARBA00022448"/>
    </source>
</evidence>
<keyword evidence="12" id="KW-0675">Receptor</keyword>
<dbReference type="InterPro" id="IPR012910">
    <property type="entry name" value="Plug_dom"/>
</dbReference>
<dbReference type="InterPro" id="IPR036942">
    <property type="entry name" value="Beta-barrel_TonB_sf"/>
</dbReference>
<feature type="signal peptide" evidence="19">
    <location>
        <begin position="1"/>
        <end position="34"/>
    </location>
</feature>
<sequence length="740" mass="79657">MANLHLSDSPAFRLSSAAAAVAAALGVLASPVHAQTASATAAAAEAALDSVTVTGNWLDGDMSSAEKVLEHPGARTIVERERIQESGAATLREALRLVPGVQVQDSNGTGGSDISLNLSVRGLTARLSPRSYVLQDGVPVSYAPYGQPQLSLAPVALGNLDSIDVVRGAGSVRYGPQNVGGIINFTTRAIPKTFAAEASIGTEIYSHGGNVKTTPSFFVGGTNESGLGLAVLYSGTHGKGWRSSNDKTDIDDLLVKGSYKLSNNSSISASLHHFEGKGQMPGGLTTAQYAADPFQSTRNYDQFTGRRTDGSLKYSYKDGRNNFEVLSYYVDSFRGSYIERDATGANAGKRSLTAAPRDYSYYGVEPRYSRIFETGSVVQEVSVGYRYLKEKSSETALATSGFYVPGKVDAMALPLNTTQTSQGGTTANAFYIDNRIDVGNWTITPGVRYERIRSFNNVVDYKGATAAAIYPTAAANELLPTLSVLYRVDSHWSVFANAGKSFGPQQYAQLAQSSNNQLYPESAKTYELGTHYKSDTWNGELTLFNIDFNKELFLDRPGDGTGNGIWTDLGATRHRGLESALRYDFGKNYPALKGLSLGMSYTFTQATSQAGPFAGRDLPLYSRHTAGLSARYAMERWTFNADLNAQSKQRSPGTPGTSAKPNPYITQEDANGNLGDIPGFAILGLRTSYQAGKELNNLRLTVGMKNVFDRRYFTRSTDNNGGGKYVGMPRTLYVQATLPF</sequence>
<keyword evidence="11 14" id="KW-0472">Membrane</keyword>
<dbReference type="InterPro" id="IPR039426">
    <property type="entry name" value="TonB-dep_rcpt-like"/>
</dbReference>
<evidence type="ECO:0000259" key="21">
    <source>
        <dbReference type="Pfam" id="PF07715"/>
    </source>
</evidence>
<keyword evidence="10 15" id="KW-0798">TonB box</keyword>
<reference evidence="22 23" key="1">
    <citation type="submission" date="2018-06" db="EMBL/GenBank/DDBJ databases">
        <authorList>
            <consortium name="Pathogen Informatics"/>
            <person name="Doyle S."/>
        </authorList>
    </citation>
    <scope>NUCLEOTIDE SEQUENCE [LARGE SCALE GENOMIC DNA]</scope>
    <source>
        <strain evidence="22 23">NCTC10698</strain>
    </source>
</reference>
<dbReference type="AlphaFoldDB" id="A0A8B4S6V4"/>
<evidence type="ECO:0000256" key="12">
    <source>
        <dbReference type="ARBA" id="ARBA00023170"/>
    </source>
</evidence>
<dbReference type="Pfam" id="PF07715">
    <property type="entry name" value="Plug"/>
    <property type="match status" value="1"/>
</dbReference>
<comment type="caution">
    <text evidence="22">The sequence shown here is derived from an EMBL/GenBank/DDBJ whole genome shotgun (WGS) entry which is preliminary data.</text>
</comment>
<evidence type="ECO:0000313" key="23">
    <source>
        <dbReference type="Proteomes" id="UP000255070"/>
    </source>
</evidence>
<feature type="short sequence motif" description="TonB C-terminal box" evidence="16">
    <location>
        <begin position="723"/>
        <end position="740"/>
    </location>
</feature>
<feature type="domain" description="TonB-dependent receptor plug" evidence="21">
    <location>
        <begin position="69"/>
        <end position="182"/>
    </location>
</feature>
<dbReference type="GeneID" id="63998110"/>
<evidence type="ECO:0000313" key="22">
    <source>
        <dbReference type="EMBL" id="SUY78852.1"/>
    </source>
</evidence>
<dbReference type="InterPro" id="IPR010105">
    <property type="entry name" value="TonB_sidphr_rcpt"/>
</dbReference>
<evidence type="ECO:0000259" key="20">
    <source>
        <dbReference type="Pfam" id="PF00593"/>
    </source>
</evidence>
<keyword evidence="7 19" id="KW-0732">Signal</keyword>
<evidence type="ECO:0000256" key="11">
    <source>
        <dbReference type="ARBA" id="ARBA00023136"/>
    </source>
</evidence>